<keyword evidence="3" id="KW-0547">Nucleotide-binding</keyword>
<evidence type="ECO:0000313" key="6">
    <source>
        <dbReference type="EMBL" id="EIC30741.1"/>
    </source>
</evidence>
<dbReference type="STRING" id="686340.Metal_3061"/>
<organism evidence="6 7">
    <name type="scientific">Methylomicrobium album BG8</name>
    <dbReference type="NCBI Taxonomy" id="686340"/>
    <lineage>
        <taxon>Bacteria</taxon>
        <taxon>Pseudomonadati</taxon>
        <taxon>Pseudomonadota</taxon>
        <taxon>Gammaproteobacteria</taxon>
        <taxon>Methylococcales</taxon>
        <taxon>Methylococcaceae</taxon>
        <taxon>Methylomicrobium</taxon>
    </lineage>
</organism>
<dbReference type="GO" id="GO:0016020">
    <property type="term" value="C:membrane"/>
    <property type="evidence" value="ECO:0007669"/>
    <property type="project" value="InterPro"/>
</dbReference>
<dbReference type="CDD" id="cd03220">
    <property type="entry name" value="ABC_KpsT_Wzt"/>
    <property type="match status" value="1"/>
</dbReference>
<dbReference type="SMART" id="SM00382">
    <property type="entry name" value="AAA"/>
    <property type="match status" value="1"/>
</dbReference>
<dbReference type="InterPro" id="IPR003593">
    <property type="entry name" value="AAA+_ATPase"/>
</dbReference>
<name>H8GN27_METAL</name>
<dbReference type="HOGENOM" id="CLU_000604_101_0_6"/>
<keyword evidence="7" id="KW-1185">Reference proteome</keyword>
<dbReference type="GO" id="GO:0016887">
    <property type="term" value="F:ATP hydrolysis activity"/>
    <property type="evidence" value="ECO:0007669"/>
    <property type="project" value="InterPro"/>
</dbReference>
<dbReference type="Pfam" id="PF00005">
    <property type="entry name" value="ABC_tran"/>
    <property type="match status" value="1"/>
</dbReference>
<dbReference type="PANTHER" id="PTHR46743:SF2">
    <property type="entry name" value="TEICHOIC ACIDS EXPORT ATP-BINDING PROTEIN TAGH"/>
    <property type="match status" value="1"/>
</dbReference>
<dbReference type="AlphaFoldDB" id="H8GN27"/>
<reference evidence="6 7" key="1">
    <citation type="journal article" date="2013" name="Genome Announc.">
        <title>Genome Sequence of the Obligate Gammaproteobacterial Methanotroph Methylomicrobium album Strain BG8.</title>
        <authorList>
            <person name="Kits K.D."/>
            <person name="Kalyuzhnaya M.G."/>
            <person name="Klotz M.G."/>
            <person name="Jetten M.S."/>
            <person name="Op den Camp H.J."/>
            <person name="Vuilleumier S."/>
            <person name="Bringel F."/>
            <person name="Dispirito A.A."/>
            <person name="Murrell J.C."/>
            <person name="Bruce D."/>
            <person name="Cheng J.F."/>
            <person name="Copeland A."/>
            <person name="Goodwin L."/>
            <person name="Hauser L."/>
            <person name="Lajus A."/>
            <person name="Land M.L."/>
            <person name="Lapidus A."/>
            <person name="Lucas S."/>
            <person name="Medigue C."/>
            <person name="Pitluck S."/>
            <person name="Woyke T."/>
            <person name="Zeytun A."/>
            <person name="Stein L.Y."/>
        </authorList>
    </citation>
    <scope>NUCLEOTIDE SEQUENCE [LARGE SCALE GENOMIC DNA]</scope>
    <source>
        <strain evidence="6 7">BG8</strain>
    </source>
</reference>
<keyword evidence="2" id="KW-0813">Transport</keyword>
<comment type="similarity">
    <text evidence="1">Belongs to the ABC transporter superfamily.</text>
</comment>
<dbReference type="EMBL" id="CM001475">
    <property type="protein sequence ID" value="EIC30741.1"/>
    <property type="molecule type" value="Genomic_DNA"/>
</dbReference>
<dbReference type="eggNOG" id="COG1134">
    <property type="taxonomic scope" value="Bacteria"/>
</dbReference>
<dbReference type="InterPro" id="IPR003439">
    <property type="entry name" value="ABC_transporter-like_ATP-bd"/>
</dbReference>
<dbReference type="InterPro" id="IPR029439">
    <property type="entry name" value="Wzt_C"/>
</dbReference>
<feature type="domain" description="ABC transporter" evidence="5">
    <location>
        <begin position="32"/>
        <end position="255"/>
    </location>
</feature>
<dbReference type="GO" id="GO:0005524">
    <property type="term" value="F:ATP binding"/>
    <property type="evidence" value="ECO:0007669"/>
    <property type="project" value="UniProtKB-KW"/>
</dbReference>
<dbReference type="SUPFAM" id="SSF52540">
    <property type="entry name" value="P-loop containing nucleoside triphosphate hydrolases"/>
    <property type="match status" value="1"/>
</dbReference>
<dbReference type="Gene3D" id="3.40.50.300">
    <property type="entry name" value="P-loop containing nucleotide triphosphate hydrolases"/>
    <property type="match status" value="1"/>
</dbReference>
<dbReference type="PANTHER" id="PTHR46743">
    <property type="entry name" value="TEICHOIC ACIDS EXPORT ATP-BINDING PROTEIN TAGH"/>
    <property type="match status" value="1"/>
</dbReference>
<evidence type="ECO:0000256" key="4">
    <source>
        <dbReference type="ARBA" id="ARBA00022840"/>
    </source>
</evidence>
<dbReference type="Proteomes" id="UP000005090">
    <property type="component" value="Chromosome"/>
</dbReference>
<evidence type="ECO:0000256" key="3">
    <source>
        <dbReference type="ARBA" id="ARBA00022741"/>
    </source>
</evidence>
<dbReference type="RefSeq" id="WP_005373536.1">
    <property type="nucleotide sequence ID" value="NZ_CM001475.1"/>
</dbReference>
<dbReference type="InterPro" id="IPR050683">
    <property type="entry name" value="Bact_Polysacc_Export_ATP-bd"/>
</dbReference>
<dbReference type="InterPro" id="IPR027417">
    <property type="entry name" value="P-loop_NTPase"/>
</dbReference>
<dbReference type="PROSITE" id="PS50893">
    <property type="entry name" value="ABC_TRANSPORTER_2"/>
    <property type="match status" value="1"/>
</dbReference>
<dbReference type="CDD" id="cd10147">
    <property type="entry name" value="Wzt_C-like"/>
    <property type="match status" value="1"/>
</dbReference>
<dbReference type="Gene3D" id="2.70.50.60">
    <property type="entry name" value="abc- transporter (atp binding component) like domain"/>
    <property type="match status" value="1"/>
</dbReference>
<proteinExistence type="inferred from homology"/>
<dbReference type="Pfam" id="PF14524">
    <property type="entry name" value="Wzt_C"/>
    <property type="match status" value="1"/>
</dbReference>
<dbReference type="GO" id="GO:0140359">
    <property type="term" value="F:ABC-type transporter activity"/>
    <property type="evidence" value="ECO:0007669"/>
    <property type="project" value="InterPro"/>
</dbReference>
<gene>
    <name evidence="6" type="ORF">Metal_3061</name>
</gene>
<accession>H8GN27</accession>
<evidence type="ECO:0000256" key="1">
    <source>
        <dbReference type="ARBA" id="ARBA00005417"/>
    </source>
</evidence>
<evidence type="ECO:0000313" key="7">
    <source>
        <dbReference type="Proteomes" id="UP000005090"/>
    </source>
</evidence>
<protein>
    <submittedName>
        <fullName evidence="6">ABC-type polysaccharide/polyol phosphate transport system, ATPase component</fullName>
    </submittedName>
</protein>
<evidence type="ECO:0000259" key="5">
    <source>
        <dbReference type="PROSITE" id="PS50893"/>
    </source>
</evidence>
<evidence type="ECO:0000256" key="2">
    <source>
        <dbReference type="ARBA" id="ARBA00022448"/>
    </source>
</evidence>
<keyword evidence="4" id="KW-0067">ATP-binding</keyword>
<sequence>MCSEIAIQVDNLSKCYQIYDKPQDRLKQSIYPRLQYLAGQKPKQYFREFWALRNVSFEIKKGETVGIIGRNGSGKSTLLQLICGTLNPTSGNLRVHGRIAALLELGSGFNPEFTGRENVYINAAVLGLSQKETDARFDDIIAFADIGDFIEQPVKTYSSGMMLRLAFAVIAHIDADILIIDEALAVGDAFFTQKCMRFLRRFMQSGTVFFVSHDTGSVRNLCTHAIWLEKGSIVRQGPPKEICENYLEAFYEAQQGKSAIPAKIDSVDHSMTHAKDQRREFINTSNLRNDIRLFEFNPEAPSFGKGEAQIVSVKFLDKEGNPLAWVVGGEEVALRIEARAHSPLDSPIIGFFIKDKLGQYLFGDNTYLSYIDSPVVCTEGQCIIADFSFQMPRLFAGDYSITVAIANGTQNDHIQHHWMHDAIFFRSESTSVAGGLIGIPMNNIKLKVKKLHEESIG</sequence>
<dbReference type="InterPro" id="IPR015860">
    <property type="entry name" value="ABC_transpr_TagH-like"/>
</dbReference>